<evidence type="ECO:0000313" key="1">
    <source>
        <dbReference type="EMBL" id="SDF93600.1"/>
    </source>
</evidence>
<dbReference type="Pfam" id="PF19649">
    <property type="entry name" value="DUF6152"/>
    <property type="match status" value="1"/>
</dbReference>
<comment type="caution">
    <text evidence="1">The sequence shown here is derived from an EMBL/GenBank/DDBJ whole genome shotgun (WGS) entry which is preliminary data.</text>
</comment>
<reference evidence="1 2" key="1">
    <citation type="submission" date="2016-10" db="EMBL/GenBank/DDBJ databases">
        <authorList>
            <person name="Varghese N."/>
            <person name="Submissions S."/>
        </authorList>
    </citation>
    <scope>NUCLEOTIDE SEQUENCE [LARGE SCALE GENOMIC DNA]</scope>
    <source>
        <strain evidence="1 2">DSM 18839</strain>
    </source>
</reference>
<organism evidence="1 2">
    <name type="scientific">Thalassobaculum litoreum DSM 18839</name>
    <dbReference type="NCBI Taxonomy" id="1123362"/>
    <lineage>
        <taxon>Bacteria</taxon>
        <taxon>Pseudomonadati</taxon>
        <taxon>Pseudomonadota</taxon>
        <taxon>Alphaproteobacteria</taxon>
        <taxon>Rhodospirillales</taxon>
        <taxon>Thalassobaculaceae</taxon>
        <taxon>Thalassobaculum</taxon>
    </lineage>
</organism>
<dbReference type="EMBL" id="FNBW01000008">
    <property type="protein sequence ID" value="SDF93600.1"/>
    <property type="molecule type" value="Genomic_DNA"/>
</dbReference>
<sequence>MIRHLRAATLPFATLPLAALAALLLAPFLFSQAVAHHGWSWTTGGNIELTGIIRESKLGNPHGELKVEAEGEVWTVEVGQPWRNERAGLSDSDFAVGNEITIVGEPSADMAQKLLKAEMIIISGKEYPLYPNRS</sequence>
<dbReference type="AlphaFoldDB" id="A0A8G2EWS0"/>
<accession>A0A8G2EWS0</accession>
<keyword evidence="2" id="KW-1185">Reference proteome</keyword>
<evidence type="ECO:0000313" key="2">
    <source>
        <dbReference type="Proteomes" id="UP000198615"/>
    </source>
</evidence>
<gene>
    <name evidence="1" type="ORF">SAMN05660686_02797</name>
</gene>
<dbReference type="Proteomes" id="UP000198615">
    <property type="component" value="Unassembled WGS sequence"/>
</dbReference>
<name>A0A8G2EWS0_9PROT</name>
<dbReference type="InterPro" id="IPR046150">
    <property type="entry name" value="DUF6152"/>
</dbReference>
<protein>
    <submittedName>
        <fullName evidence="1">Uncharacterized protein</fullName>
    </submittedName>
</protein>
<proteinExistence type="predicted"/>
<dbReference type="RefSeq" id="WP_215906112.1">
    <property type="nucleotide sequence ID" value="NZ_FNBW01000008.1"/>
</dbReference>